<comment type="caution">
    <text evidence="1">The sequence shown here is derived from an EMBL/GenBank/DDBJ whole genome shotgun (WGS) entry which is preliminary data.</text>
</comment>
<accession>A0ACC0X4C8</accession>
<evidence type="ECO:0000313" key="1">
    <source>
        <dbReference type="EMBL" id="KAJ0010501.1"/>
    </source>
</evidence>
<proteinExistence type="predicted"/>
<gene>
    <name evidence="1" type="ORF">Pint_32885</name>
</gene>
<keyword evidence="2" id="KW-1185">Reference proteome</keyword>
<dbReference type="Proteomes" id="UP001163603">
    <property type="component" value="Chromosome 14"/>
</dbReference>
<protein>
    <submittedName>
        <fullName evidence="1">Uncharacterized protein</fullName>
    </submittedName>
</protein>
<evidence type="ECO:0000313" key="2">
    <source>
        <dbReference type="Proteomes" id="UP001163603"/>
    </source>
</evidence>
<sequence>MQTLISNYEVHKDIYKSNIWKLKNSPCQLSFHPKITNQTRN</sequence>
<dbReference type="EMBL" id="CM047749">
    <property type="protein sequence ID" value="KAJ0010501.1"/>
    <property type="molecule type" value="Genomic_DNA"/>
</dbReference>
<organism evidence="1 2">
    <name type="scientific">Pistacia integerrima</name>
    <dbReference type="NCBI Taxonomy" id="434235"/>
    <lineage>
        <taxon>Eukaryota</taxon>
        <taxon>Viridiplantae</taxon>
        <taxon>Streptophyta</taxon>
        <taxon>Embryophyta</taxon>
        <taxon>Tracheophyta</taxon>
        <taxon>Spermatophyta</taxon>
        <taxon>Magnoliopsida</taxon>
        <taxon>eudicotyledons</taxon>
        <taxon>Gunneridae</taxon>
        <taxon>Pentapetalae</taxon>
        <taxon>rosids</taxon>
        <taxon>malvids</taxon>
        <taxon>Sapindales</taxon>
        <taxon>Anacardiaceae</taxon>
        <taxon>Pistacia</taxon>
    </lineage>
</organism>
<name>A0ACC0X4C8_9ROSI</name>
<reference evidence="2" key="1">
    <citation type="journal article" date="2023" name="G3 (Bethesda)">
        <title>Genome assembly and association tests identify interacting loci associated with vigor, precocity, and sex in interspecific pistachio rootstocks.</title>
        <authorList>
            <person name="Palmer W."/>
            <person name="Jacygrad E."/>
            <person name="Sagayaradj S."/>
            <person name="Cavanaugh K."/>
            <person name="Han R."/>
            <person name="Bertier L."/>
            <person name="Beede B."/>
            <person name="Kafkas S."/>
            <person name="Golino D."/>
            <person name="Preece J."/>
            <person name="Michelmore R."/>
        </authorList>
    </citation>
    <scope>NUCLEOTIDE SEQUENCE [LARGE SCALE GENOMIC DNA]</scope>
</reference>